<protein>
    <submittedName>
        <fullName evidence="2">SAM-dependent methyltransferase</fullName>
    </submittedName>
</protein>
<organism evidence="2 3">
    <name type="scientific">Mycobacterium fragae</name>
    <dbReference type="NCBI Taxonomy" id="1260918"/>
    <lineage>
        <taxon>Bacteria</taxon>
        <taxon>Bacillati</taxon>
        <taxon>Actinomycetota</taxon>
        <taxon>Actinomycetes</taxon>
        <taxon>Mycobacteriales</taxon>
        <taxon>Mycobacteriaceae</taxon>
        <taxon>Mycobacterium</taxon>
    </lineage>
</organism>
<reference evidence="2 3" key="1">
    <citation type="submission" date="2016-01" db="EMBL/GenBank/DDBJ databases">
        <title>The new phylogeny of the genus Mycobacterium.</title>
        <authorList>
            <person name="Tarcisio F."/>
            <person name="Conor M."/>
            <person name="Antonella G."/>
            <person name="Elisabetta G."/>
            <person name="Giulia F.S."/>
            <person name="Sara T."/>
            <person name="Anna F."/>
            <person name="Clotilde B."/>
            <person name="Roberto B."/>
            <person name="Veronica D.S."/>
            <person name="Fabio R."/>
            <person name="Monica P."/>
            <person name="Olivier J."/>
            <person name="Enrico T."/>
            <person name="Nicola S."/>
        </authorList>
    </citation>
    <scope>NUCLEOTIDE SEQUENCE [LARGE SCALE GENOMIC DNA]</scope>
    <source>
        <strain evidence="2 3">DSM 45731</strain>
    </source>
</reference>
<dbReference type="PANTHER" id="PTHR43591">
    <property type="entry name" value="METHYLTRANSFERASE"/>
    <property type="match status" value="1"/>
</dbReference>
<dbReference type="STRING" id="1260918.AWC06_20070"/>
<evidence type="ECO:0000313" key="3">
    <source>
        <dbReference type="Proteomes" id="UP000194000"/>
    </source>
</evidence>
<name>A0A1X1UPL1_9MYCO</name>
<evidence type="ECO:0000313" key="2">
    <source>
        <dbReference type="EMBL" id="ORV58681.1"/>
    </source>
</evidence>
<dbReference type="EMBL" id="LQOW01000026">
    <property type="protein sequence ID" value="ORV58681.1"/>
    <property type="molecule type" value="Genomic_DNA"/>
</dbReference>
<dbReference type="OrthoDB" id="4571118at2"/>
<keyword evidence="3" id="KW-1185">Reference proteome</keyword>
<keyword evidence="2" id="KW-0808">Transferase</keyword>
<feature type="domain" description="Methyltransferase type 11" evidence="1">
    <location>
        <begin position="54"/>
        <end position="147"/>
    </location>
</feature>
<dbReference type="GO" id="GO:0032259">
    <property type="term" value="P:methylation"/>
    <property type="evidence" value="ECO:0007669"/>
    <property type="project" value="UniProtKB-KW"/>
</dbReference>
<dbReference type="SUPFAM" id="SSF53335">
    <property type="entry name" value="S-adenosyl-L-methionine-dependent methyltransferases"/>
    <property type="match status" value="1"/>
</dbReference>
<comment type="caution">
    <text evidence="2">The sequence shown here is derived from an EMBL/GenBank/DDBJ whole genome shotgun (WGS) entry which is preliminary data.</text>
</comment>
<evidence type="ECO:0000259" key="1">
    <source>
        <dbReference type="Pfam" id="PF08241"/>
    </source>
</evidence>
<gene>
    <name evidence="2" type="ORF">AWC06_20070</name>
</gene>
<dbReference type="Pfam" id="PF08241">
    <property type="entry name" value="Methyltransf_11"/>
    <property type="match status" value="1"/>
</dbReference>
<sequence>MNNSQDQAVNHHADHPGFAGLTGLAAGLVMLLTGRARARLPVEVASVSGADRVVDIGCGPGSSVRLAARRGAQVIGVDPAPVMLRLARTFTRGHPAISWSHGAVEDLPVPDAWATVVWSVATVHHWRDVTAGLTEVRRVLGPGGKFLAIERVVRAGATGLASHGWTDGQAQSFADQCRAAGFDAVRIDRRAYGRRHVRWIVQGASNRSAAV</sequence>
<dbReference type="GO" id="GO:0008757">
    <property type="term" value="F:S-adenosylmethionine-dependent methyltransferase activity"/>
    <property type="evidence" value="ECO:0007669"/>
    <property type="project" value="InterPro"/>
</dbReference>
<dbReference type="AlphaFoldDB" id="A0A1X1UPL1"/>
<dbReference type="Gene3D" id="3.40.50.150">
    <property type="entry name" value="Vaccinia Virus protein VP39"/>
    <property type="match status" value="1"/>
</dbReference>
<dbReference type="InterPro" id="IPR013216">
    <property type="entry name" value="Methyltransf_11"/>
</dbReference>
<dbReference type="Proteomes" id="UP000194000">
    <property type="component" value="Unassembled WGS sequence"/>
</dbReference>
<dbReference type="InterPro" id="IPR029063">
    <property type="entry name" value="SAM-dependent_MTases_sf"/>
</dbReference>
<dbReference type="CDD" id="cd02440">
    <property type="entry name" value="AdoMet_MTases"/>
    <property type="match status" value="1"/>
</dbReference>
<keyword evidence="2" id="KW-0489">Methyltransferase</keyword>
<dbReference type="RefSeq" id="WP_085198938.1">
    <property type="nucleotide sequence ID" value="NZ_JACKVI010000009.1"/>
</dbReference>
<accession>A0A1X1UPL1</accession>
<proteinExistence type="predicted"/>